<dbReference type="SUPFAM" id="SSF56024">
    <property type="entry name" value="Phospholipase D/nuclease"/>
    <property type="match status" value="2"/>
</dbReference>
<evidence type="ECO:0000313" key="4">
    <source>
        <dbReference type="Proteomes" id="UP000190229"/>
    </source>
</evidence>
<dbReference type="InterPro" id="IPR025202">
    <property type="entry name" value="PLD-like_dom"/>
</dbReference>
<feature type="transmembrane region" description="Helical" evidence="1">
    <location>
        <begin position="15"/>
        <end position="36"/>
    </location>
</feature>
<name>A0A1V4EQN0_9BACL</name>
<protein>
    <recommendedName>
        <fullName evidence="2">PLD phosphodiesterase domain-containing protein</fullName>
    </recommendedName>
</protein>
<reference evidence="3 4" key="1">
    <citation type="submission" date="2017-02" db="EMBL/GenBank/DDBJ databases">
        <title>Draft genome of Acidibacillus ferrooxidans Huett2.</title>
        <authorList>
            <person name="Schopf S."/>
        </authorList>
    </citation>
    <scope>NUCLEOTIDE SEQUENCE [LARGE SCALE GENOMIC DNA]</scope>
    <source>
        <strain evidence="3 4">Huett2</strain>
    </source>
</reference>
<keyword evidence="4" id="KW-1185">Reference proteome</keyword>
<dbReference type="Gene3D" id="3.30.870.10">
    <property type="entry name" value="Endonuclease Chain A"/>
    <property type="match status" value="2"/>
</dbReference>
<gene>
    <name evidence="3" type="ORF">B2M26_12270</name>
</gene>
<dbReference type="EMBL" id="MWPS01000038">
    <property type="protein sequence ID" value="OPG15239.1"/>
    <property type="molecule type" value="Genomic_DNA"/>
</dbReference>
<dbReference type="PANTHER" id="PTHR21248">
    <property type="entry name" value="CARDIOLIPIN SYNTHASE"/>
    <property type="match status" value="1"/>
</dbReference>
<evidence type="ECO:0000259" key="2">
    <source>
        <dbReference type="PROSITE" id="PS50035"/>
    </source>
</evidence>
<dbReference type="GO" id="GO:0030572">
    <property type="term" value="F:phosphatidyltransferase activity"/>
    <property type="evidence" value="ECO:0007669"/>
    <property type="project" value="UniProtKB-ARBA"/>
</dbReference>
<evidence type="ECO:0000256" key="1">
    <source>
        <dbReference type="SAM" id="Phobius"/>
    </source>
</evidence>
<keyword evidence="1" id="KW-0472">Membrane</keyword>
<dbReference type="CDD" id="cd09110">
    <property type="entry name" value="PLDc_CLS_1"/>
    <property type="match status" value="1"/>
</dbReference>
<dbReference type="Proteomes" id="UP000190229">
    <property type="component" value="Unassembled WGS sequence"/>
</dbReference>
<dbReference type="PANTHER" id="PTHR21248:SF22">
    <property type="entry name" value="PHOSPHOLIPASE D"/>
    <property type="match status" value="1"/>
</dbReference>
<dbReference type="PROSITE" id="PS50035">
    <property type="entry name" value="PLD"/>
    <property type="match status" value="2"/>
</dbReference>
<dbReference type="AlphaFoldDB" id="A0A1V4EQN0"/>
<keyword evidence="1" id="KW-1133">Transmembrane helix</keyword>
<dbReference type="SMART" id="SM00155">
    <property type="entry name" value="PLDc"/>
    <property type="match status" value="2"/>
</dbReference>
<evidence type="ECO:0000313" key="3">
    <source>
        <dbReference type="EMBL" id="OPG15239.1"/>
    </source>
</evidence>
<accession>A0A1V4EQN0</accession>
<proteinExistence type="predicted"/>
<organism evidence="3 4">
    <name type="scientific">Ferroacidibacillus organovorans</name>
    <dbReference type="NCBI Taxonomy" id="1765683"/>
    <lineage>
        <taxon>Bacteria</taxon>
        <taxon>Bacillati</taxon>
        <taxon>Bacillota</taxon>
        <taxon>Bacilli</taxon>
        <taxon>Bacillales</taxon>
        <taxon>Alicyclobacillaceae</taxon>
        <taxon>Ferroacidibacillus</taxon>
    </lineage>
</organism>
<dbReference type="Pfam" id="PF13091">
    <property type="entry name" value="PLDc_2"/>
    <property type="match status" value="2"/>
</dbReference>
<feature type="domain" description="PLD phosphodiesterase" evidence="2">
    <location>
        <begin position="159"/>
        <end position="186"/>
    </location>
</feature>
<comment type="caution">
    <text evidence="3">The sequence shown here is derived from an EMBL/GenBank/DDBJ whole genome shotgun (WGS) entry which is preliminary data.</text>
</comment>
<dbReference type="CDD" id="cd09159">
    <property type="entry name" value="PLDc_ybhO_like_2"/>
    <property type="match status" value="1"/>
</dbReference>
<sequence length="412" mass="47757">MEGRLTMSYRELEDGFLVTLALIVSSQLLVILISLISNQFRRQRKLSITNQPPVESVIDGNQITIYTYGMDFYHALLRDITQAKDIICIESFIWKDDAVGQQIKELLAKKAREGVTVYVVFDAFANLVVPRPFKQFSPDIHLYRYRAWQRFLDLFDPRRLARDHRKLAIIDRTISYVGGFNIGELYGRKWRDTHVRIEGSSSHNLFAAFADFWNAQAHKLPKLKTERASLSPYIRPYVNNPQRILFPIRSMYIEAIDLAKEHIFLTTPYFVPDRVVLSALIDAADRGVQVSLLVPERSNHLLADWLARTYFTDCLKRGIRIYLYQGAMIHAKTATVDGKWTTIGTANLDRLSLFGNHEINVEFFSEEVATHMEGMFEYDLKACRELSLDEWNRRPMTQKLGELVLSPLWPFL</sequence>
<dbReference type="GO" id="GO:0032049">
    <property type="term" value="P:cardiolipin biosynthetic process"/>
    <property type="evidence" value="ECO:0007669"/>
    <property type="project" value="UniProtKB-ARBA"/>
</dbReference>
<feature type="domain" description="PLD phosphodiesterase" evidence="2">
    <location>
        <begin position="325"/>
        <end position="352"/>
    </location>
</feature>
<keyword evidence="1" id="KW-0812">Transmembrane</keyword>
<dbReference type="InterPro" id="IPR001736">
    <property type="entry name" value="PLipase_D/transphosphatidylase"/>
</dbReference>